<dbReference type="OrthoDB" id="6604018at2759"/>
<gene>
    <name evidence="10" type="ORF">BN980_GECA03s04223g</name>
</gene>
<keyword evidence="3 8" id="KW-0812">Transmembrane</keyword>
<feature type="transmembrane region" description="Helical" evidence="8">
    <location>
        <begin position="32"/>
        <end position="51"/>
    </location>
</feature>
<dbReference type="PROSITE" id="PS51503">
    <property type="entry name" value="HIG1"/>
    <property type="match status" value="1"/>
</dbReference>
<comment type="caution">
    <text evidence="10">The sequence shown here is derived from an EMBL/GenBank/DDBJ whole genome shotgun (WGS) entry which is preliminary data.</text>
</comment>
<dbReference type="Proteomes" id="UP000242525">
    <property type="component" value="Unassembled WGS sequence"/>
</dbReference>
<evidence type="ECO:0000256" key="2">
    <source>
        <dbReference type="ARBA" id="ARBA00013887"/>
    </source>
</evidence>
<evidence type="ECO:0000256" key="7">
    <source>
        <dbReference type="SAM" id="MobiDB-lite"/>
    </source>
</evidence>
<evidence type="ECO:0000259" key="9">
    <source>
        <dbReference type="PROSITE" id="PS51503"/>
    </source>
</evidence>
<dbReference type="PANTHER" id="PTHR12297:SF3">
    <property type="entry name" value="HIG1 DOMAIN FAMILY MEMBER 1A"/>
    <property type="match status" value="1"/>
</dbReference>
<evidence type="ECO:0000256" key="6">
    <source>
        <dbReference type="ARBA" id="ARBA00023136"/>
    </source>
</evidence>
<feature type="region of interest" description="Disordered" evidence="7">
    <location>
        <begin position="127"/>
        <end position="150"/>
    </location>
</feature>
<dbReference type="GO" id="GO:0031966">
    <property type="term" value="C:mitochondrial membrane"/>
    <property type="evidence" value="ECO:0007669"/>
    <property type="project" value="UniProtKB-SubCell"/>
</dbReference>
<dbReference type="Pfam" id="PF04588">
    <property type="entry name" value="HIG_1_N"/>
    <property type="match status" value="1"/>
</dbReference>
<dbReference type="InterPro" id="IPR050355">
    <property type="entry name" value="RCF1"/>
</dbReference>
<evidence type="ECO:0000313" key="11">
    <source>
        <dbReference type="Proteomes" id="UP000242525"/>
    </source>
</evidence>
<reference evidence="10" key="1">
    <citation type="submission" date="2014-03" db="EMBL/GenBank/DDBJ databases">
        <authorList>
            <person name="Casaregola S."/>
        </authorList>
    </citation>
    <scope>NUCLEOTIDE SEQUENCE [LARGE SCALE GENOMIC DNA]</scope>
    <source>
        <strain evidence="10">CLIB 918</strain>
    </source>
</reference>
<dbReference type="GO" id="GO:0097250">
    <property type="term" value="P:mitochondrial respirasome assembly"/>
    <property type="evidence" value="ECO:0007669"/>
    <property type="project" value="TreeGrafter"/>
</dbReference>
<dbReference type="Gene3D" id="6.10.140.1320">
    <property type="match status" value="1"/>
</dbReference>
<keyword evidence="11" id="KW-1185">Reference proteome</keyword>
<evidence type="ECO:0000256" key="8">
    <source>
        <dbReference type="SAM" id="Phobius"/>
    </source>
</evidence>
<proteinExistence type="predicted"/>
<dbReference type="PANTHER" id="PTHR12297">
    <property type="entry name" value="HYPOXIA-INDUCBILE GENE 1 HIG1 -RELATED"/>
    <property type="match status" value="1"/>
</dbReference>
<keyword evidence="6 8" id="KW-0472">Membrane</keyword>
<dbReference type="EMBL" id="CCBN010000003">
    <property type="protein sequence ID" value="CDO52587.1"/>
    <property type="molecule type" value="Genomic_DNA"/>
</dbReference>
<comment type="subcellular location">
    <subcellularLocation>
        <location evidence="1">Mitochondrion membrane</location>
    </subcellularLocation>
</comment>
<dbReference type="STRING" id="1173061.A0A0J9X5Y3"/>
<evidence type="ECO:0000256" key="4">
    <source>
        <dbReference type="ARBA" id="ARBA00022989"/>
    </source>
</evidence>
<keyword evidence="5" id="KW-0496">Mitochondrion</keyword>
<evidence type="ECO:0000256" key="3">
    <source>
        <dbReference type="ARBA" id="ARBA00022692"/>
    </source>
</evidence>
<evidence type="ECO:0000256" key="1">
    <source>
        <dbReference type="ARBA" id="ARBA00004325"/>
    </source>
</evidence>
<dbReference type="InterPro" id="IPR007667">
    <property type="entry name" value="Hypoxia_induced_domain"/>
</dbReference>
<protein>
    <recommendedName>
        <fullName evidence="2">Respiratory supercomplex factor 1, mitochondrial</fullName>
    </recommendedName>
</protein>
<evidence type="ECO:0000256" key="5">
    <source>
        <dbReference type="ARBA" id="ARBA00023128"/>
    </source>
</evidence>
<sequence>MEVPSSADPLNSELEELTFYDKIKKNCIEQPLVPFGCLLTCGALALSARATKRGDAKAANRMFVWRVAMQSLTLVALVGGSYYLGQTDKLKFDREAELRKKAEMREKMWLEELERIDEEAKERMSRAKSIREQLSKLDPKEAESSLTEKK</sequence>
<feature type="domain" description="HIG1" evidence="9">
    <location>
        <begin position="4"/>
        <end position="95"/>
    </location>
</feature>
<accession>A0A0J9X5Y3</accession>
<dbReference type="AlphaFoldDB" id="A0A0J9X5Y3"/>
<organism evidence="10 11">
    <name type="scientific">Geotrichum candidum</name>
    <name type="common">Oospora lactis</name>
    <name type="synonym">Dipodascus geotrichum</name>
    <dbReference type="NCBI Taxonomy" id="1173061"/>
    <lineage>
        <taxon>Eukaryota</taxon>
        <taxon>Fungi</taxon>
        <taxon>Dikarya</taxon>
        <taxon>Ascomycota</taxon>
        <taxon>Saccharomycotina</taxon>
        <taxon>Dipodascomycetes</taxon>
        <taxon>Dipodascales</taxon>
        <taxon>Dipodascaceae</taxon>
        <taxon>Geotrichum</taxon>
    </lineage>
</organism>
<keyword evidence="4 8" id="KW-1133">Transmembrane helix</keyword>
<feature type="transmembrane region" description="Helical" evidence="8">
    <location>
        <begin position="63"/>
        <end position="84"/>
    </location>
</feature>
<name>A0A0J9X5Y3_GEOCN</name>
<evidence type="ECO:0000313" key="10">
    <source>
        <dbReference type="EMBL" id="CDO52587.1"/>
    </source>
</evidence>